<name>A0AAN8IZA1_PATCE</name>
<dbReference type="EMBL" id="JAZGQO010000036">
    <property type="protein sequence ID" value="KAK6165033.1"/>
    <property type="molecule type" value="Genomic_DNA"/>
</dbReference>
<dbReference type="SUPFAM" id="SSF56219">
    <property type="entry name" value="DNase I-like"/>
    <property type="match status" value="1"/>
</dbReference>
<dbReference type="Pfam" id="PF00078">
    <property type="entry name" value="RVT_1"/>
    <property type="match status" value="1"/>
</dbReference>
<evidence type="ECO:0000313" key="3">
    <source>
        <dbReference type="Proteomes" id="UP001347796"/>
    </source>
</evidence>
<dbReference type="Gene3D" id="3.60.10.10">
    <property type="entry name" value="Endonuclease/exonuclease/phosphatase"/>
    <property type="match status" value="1"/>
</dbReference>
<dbReference type="InterPro" id="IPR000477">
    <property type="entry name" value="RT_dom"/>
</dbReference>
<dbReference type="CDD" id="cd01650">
    <property type="entry name" value="RT_nLTR_like"/>
    <property type="match status" value="1"/>
</dbReference>
<accession>A0AAN8IZA1</accession>
<feature type="domain" description="Reverse transcriptase" evidence="1">
    <location>
        <begin position="493"/>
        <end position="752"/>
    </location>
</feature>
<dbReference type="GO" id="GO:0003824">
    <property type="term" value="F:catalytic activity"/>
    <property type="evidence" value="ECO:0007669"/>
    <property type="project" value="InterPro"/>
</dbReference>
<dbReference type="Proteomes" id="UP001347796">
    <property type="component" value="Unassembled WGS sequence"/>
</dbReference>
<dbReference type="CDD" id="cd09076">
    <property type="entry name" value="L1-EN"/>
    <property type="match status" value="1"/>
</dbReference>
<dbReference type="InterPro" id="IPR005135">
    <property type="entry name" value="Endo/exonuclease/phosphatase"/>
</dbReference>
<organism evidence="2 3">
    <name type="scientific">Patella caerulea</name>
    <name type="common">Rayed Mediterranean limpet</name>
    <dbReference type="NCBI Taxonomy" id="87958"/>
    <lineage>
        <taxon>Eukaryota</taxon>
        <taxon>Metazoa</taxon>
        <taxon>Spiralia</taxon>
        <taxon>Lophotrochozoa</taxon>
        <taxon>Mollusca</taxon>
        <taxon>Gastropoda</taxon>
        <taxon>Patellogastropoda</taxon>
        <taxon>Patelloidea</taxon>
        <taxon>Patellidae</taxon>
        <taxon>Patella</taxon>
    </lineage>
</organism>
<sequence length="1282" mass="149097">MALSITTQNINGLRSIEKLMNVLSQFRRSNNNILCLQETFWDNNFIDTHVKSHWDGSIAYNNYDVNNRRGVAILLKSDIKILDQKCDNNGRIINVLIEFDNSPYNIISYYAPNILKERRETHLSLREYVSKTIPNIITGDFNDILNPYYDMSKNMNNYSKSSSQLIQQLSNDFNLVDVWRHRNPDTRQFTRKQYVLGNLKQSRLDIILCDRSLLVNVTRVFISYSSFSDHARVTITLDPSKFERGPGVWILNNTLLADEEYLSKVTDIITKSKDCPLYKSEKLVWWDNLKYRVKTFSISFSKSKCQTERNKYYRIQNKLKIEYDKASRIPNFDMTRLKILEQELYDYESEKCKSAILRSKSQFTLDSDRNTSYFLNLERANKEKNSIKELRYNNDLLNTTEDIMEAEYDFYSRLYSKNTTDKHAQDFIFNSTFKHLITKQSESCDRPLSQSELYKALTGMSKRKTPGMDGLTVEFFIRLWDVIGPPYTEIIQQCINTGELTRSMKIGILTLHYKNKGDKSDLKNWRPISLLNVDYKIFSRCLAMRIKEVLNNIISIDQTSSVPNRNIANNICAIRDIIDILINDNTSGFVIQIDQTKAFDLIDHDYLFLCLGKFGFGQFFINSIKLLYRGIKSCVLCNGHLSRLFTITRGIRQGCPISALLFVVVAETLHNIITNNKEIKGININPQVTSTIFQHADDSTFTVKDIASVREVLDTTDIYSKASGGQINFNKTVILAIGPIESDHIIYSGNTINFEKNCTKILGVYLGPNKILAESFNWKEVLSKIKNVLNLWSKRSLTLKGKALILNTLAASKLWYRVAVLDVPEWVERTFKNLILDFLWNKKPPLIKYSTIIGSLAYGGLNIPDLKLKKYAMRLNTLGKFTDHRNDHKWKQTMTYFLRKYHNMSLDSNILYIKYDKNYLCNLPAYYSEMLCAWDEINNGLRPRPSTLREILVQPLFHNPLLSDKTGTFNDPNFIKAGFTTVADLAYEVIPGFYHDTAVIEEILQYLPDANPNPLYRTLNKIHGSLPDEWTYKINNEIVPSVRNESVNLYITAENQSINISRFTVKLCYTILVMKCFMTPTSTAFWENYSININQEHFWKSIHCTYKGIECINNDFKVAHNCIFTNEKLFKCNKIPTPNCSFCNNTIENITHLFKDCSSLQGLIKEMHSITEYFLRKKGYSRHDFNTWLLVGYPYTKNDNVSFFLVILFSVYRLSISKRRLFYMNNNSCINLVKLFKSILCKHLLYVYNHCKLNNNIQWFTKMVKSNPYIKLLHGEIKLCLD</sequence>
<dbReference type="InterPro" id="IPR036691">
    <property type="entry name" value="Endo/exonu/phosph_ase_sf"/>
</dbReference>
<dbReference type="InterPro" id="IPR043502">
    <property type="entry name" value="DNA/RNA_pol_sf"/>
</dbReference>
<reference evidence="2 3" key="1">
    <citation type="submission" date="2024-01" db="EMBL/GenBank/DDBJ databases">
        <title>The genome of the rayed Mediterranean limpet Patella caerulea (Linnaeus, 1758).</title>
        <authorList>
            <person name="Anh-Thu Weber A."/>
            <person name="Halstead-Nussloch G."/>
        </authorList>
    </citation>
    <scope>NUCLEOTIDE SEQUENCE [LARGE SCALE GENOMIC DNA]</scope>
    <source>
        <strain evidence="2">AATW-2023a</strain>
        <tissue evidence="2">Whole specimen</tissue>
    </source>
</reference>
<evidence type="ECO:0000259" key="1">
    <source>
        <dbReference type="PROSITE" id="PS50878"/>
    </source>
</evidence>
<dbReference type="PROSITE" id="PS50878">
    <property type="entry name" value="RT_POL"/>
    <property type="match status" value="1"/>
</dbReference>
<gene>
    <name evidence="2" type="ORF">SNE40_023715</name>
</gene>
<dbReference type="PANTHER" id="PTHR31635:SF196">
    <property type="entry name" value="REVERSE TRANSCRIPTASE DOMAIN-CONTAINING PROTEIN-RELATED"/>
    <property type="match status" value="1"/>
</dbReference>
<evidence type="ECO:0000313" key="2">
    <source>
        <dbReference type="EMBL" id="KAK6165033.1"/>
    </source>
</evidence>
<dbReference type="SUPFAM" id="SSF56672">
    <property type="entry name" value="DNA/RNA polymerases"/>
    <property type="match status" value="1"/>
</dbReference>
<dbReference type="PANTHER" id="PTHR31635">
    <property type="entry name" value="REVERSE TRANSCRIPTASE DOMAIN-CONTAINING PROTEIN-RELATED"/>
    <property type="match status" value="1"/>
</dbReference>
<dbReference type="Pfam" id="PF03372">
    <property type="entry name" value="Exo_endo_phos"/>
    <property type="match status" value="1"/>
</dbReference>
<proteinExistence type="predicted"/>
<comment type="caution">
    <text evidence="2">The sequence shown here is derived from an EMBL/GenBank/DDBJ whole genome shotgun (WGS) entry which is preliminary data.</text>
</comment>
<keyword evidence="3" id="KW-1185">Reference proteome</keyword>
<protein>
    <recommendedName>
        <fullName evidence="1">Reverse transcriptase domain-containing protein</fullName>
    </recommendedName>
</protein>